<reference evidence="3" key="1">
    <citation type="submission" date="2017-08" db="EMBL/GenBank/DDBJ databases">
        <title>A dynamic microbial community with high functional redundancy inhabits the cold, oxic subseafloor aquifer.</title>
        <authorList>
            <person name="Tully B.J."/>
            <person name="Wheat C.G."/>
            <person name="Glazer B.T."/>
            <person name="Huber J.A."/>
        </authorList>
    </citation>
    <scope>NUCLEOTIDE SEQUENCE [LARGE SCALE GENOMIC DNA]</scope>
</reference>
<gene>
    <name evidence="2" type="ORF">COA71_05105</name>
</gene>
<feature type="signal peptide" evidence="1">
    <location>
        <begin position="1"/>
        <end position="26"/>
    </location>
</feature>
<evidence type="ECO:0008006" key="4">
    <source>
        <dbReference type="Google" id="ProtNLM"/>
    </source>
</evidence>
<organism evidence="2 3">
    <name type="scientific">SAR86 cluster bacterium</name>
    <dbReference type="NCBI Taxonomy" id="2030880"/>
    <lineage>
        <taxon>Bacteria</taxon>
        <taxon>Pseudomonadati</taxon>
        <taxon>Pseudomonadota</taxon>
        <taxon>Gammaproteobacteria</taxon>
        <taxon>SAR86 cluster</taxon>
    </lineage>
</organism>
<protein>
    <recommendedName>
        <fullName evidence="4">Copper-binding protein</fullName>
    </recommendedName>
</protein>
<comment type="caution">
    <text evidence="2">The sequence shown here is derived from an EMBL/GenBank/DDBJ whole genome shotgun (WGS) entry which is preliminary data.</text>
</comment>
<proteinExistence type="predicted"/>
<evidence type="ECO:0000313" key="3">
    <source>
        <dbReference type="Proteomes" id="UP000228987"/>
    </source>
</evidence>
<sequence>MTKLLKKIICVLVLMPMAMNSGYAHHSFAMFDADNPIELAGTIVEWQYSNPHTFIILNVIGENGDATEWTLEGRSPSAIYRLGWTPESLQAGDKVIINVNPLHSGEAGGSFRVVSWEDGTLIDPKVGR</sequence>
<dbReference type="InterPro" id="IPR046150">
    <property type="entry name" value="DUF6152"/>
</dbReference>
<accession>A0A2A5CG77</accession>
<evidence type="ECO:0000256" key="1">
    <source>
        <dbReference type="SAM" id="SignalP"/>
    </source>
</evidence>
<evidence type="ECO:0000313" key="2">
    <source>
        <dbReference type="EMBL" id="PCJ42874.1"/>
    </source>
</evidence>
<name>A0A2A5CG77_9GAMM</name>
<feature type="chain" id="PRO_5012291747" description="Copper-binding protein" evidence="1">
    <location>
        <begin position="27"/>
        <end position="128"/>
    </location>
</feature>
<dbReference type="Pfam" id="PF19649">
    <property type="entry name" value="DUF6152"/>
    <property type="match status" value="1"/>
</dbReference>
<dbReference type="AlphaFoldDB" id="A0A2A5CG77"/>
<keyword evidence="1" id="KW-0732">Signal</keyword>
<dbReference type="Proteomes" id="UP000228987">
    <property type="component" value="Unassembled WGS sequence"/>
</dbReference>
<dbReference type="EMBL" id="NVWI01000002">
    <property type="protein sequence ID" value="PCJ42874.1"/>
    <property type="molecule type" value="Genomic_DNA"/>
</dbReference>